<keyword evidence="10" id="KW-0418">Kinase</keyword>
<dbReference type="SMART" id="SM00086">
    <property type="entry name" value="PAC"/>
    <property type="match status" value="1"/>
</dbReference>
<dbReference type="InterPro" id="IPR013655">
    <property type="entry name" value="PAS_fold_3"/>
</dbReference>
<evidence type="ECO:0000256" key="7">
    <source>
        <dbReference type="ARBA" id="ARBA00022643"/>
    </source>
</evidence>
<keyword evidence="13" id="KW-0675">Receptor</keyword>
<dbReference type="PROSITE" id="PS50113">
    <property type="entry name" value="PAC"/>
    <property type="match status" value="1"/>
</dbReference>
<feature type="domain" description="PAC" evidence="14">
    <location>
        <begin position="259"/>
        <end position="311"/>
    </location>
</feature>
<evidence type="ECO:0000256" key="2">
    <source>
        <dbReference type="ARBA" id="ARBA00012438"/>
    </source>
</evidence>
<dbReference type="Gene3D" id="3.30.450.20">
    <property type="entry name" value="PAS domain"/>
    <property type="match status" value="1"/>
</dbReference>
<dbReference type="CDD" id="cd00130">
    <property type="entry name" value="PAS"/>
    <property type="match status" value="1"/>
</dbReference>
<dbReference type="InterPro" id="IPR000700">
    <property type="entry name" value="PAS-assoc_C"/>
</dbReference>
<dbReference type="Pfam" id="PF07536">
    <property type="entry name" value="HWE_HK"/>
    <property type="match status" value="1"/>
</dbReference>
<dbReference type="InterPro" id="IPR000014">
    <property type="entry name" value="PAS"/>
</dbReference>
<evidence type="ECO:0000256" key="9">
    <source>
        <dbReference type="ARBA" id="ARBA00022741"/>
    </source>
</evidence>
<accession>A0A1I5KKD1</accession>
<dbReference type="InterPro" id="IPR001610">
    <property type="entry name" value="PAC"/>
</dbReference>
<dbReference type="SMART" id="SM00065">
    <property type="entry name" value="GAF"/>
    <property type="match status" value="1"/>
</dbReference>
<dbReference type="Gene3D" id="3.30.565.10">
    <property type="entry name" value="Histidine kinase-like ATPase, C-terminal domain"/>
    <property type="match status" value="1"/>
</dbReference>
<dbReference type="Gene3D" id="3.30.450.40">
    <property type="match status" value="1"/>
</dbReference>
<keyword evidence="5" id="KW-0716">Sensory transduction</keyword>
<keyword evidence="12" id="KW-0157">Chromophore</keyword>
<sequence>MKRDDAIDWPQGRGPNPAFCSEDERLTVMASYGLDELMDDQELSQIVQFAAKLCGAPISLVSLVEEQRQRFLARAGLLTTETPRPTSFCAHAMMEREPMIVPDALLDPRFERNPLVTGEPKIRFYAGAPLLSAEGAPLGSLCVIDTEPRPGGLTDLQREGLEVLAASVMRRLNARREYLAVQEQLVRESMRLRKMAEHIPVLAWAARPDGSLEFGNSALYEYFGTEDLSKIDLSDMIHPSDSEEVERLRKKSREEGGRWDAEARVRRSDGEYRWMVLRAWPMRDARGEIETWFGAGIDIDETHKLSESRDLLARELSHRIKNIFAVVSGLIAMHSRGQPEIKPFVDKIGAAIRSLATAHDYVRPDDGRSSDNLGGLLEGLLEPYASQDRERILVDGDHVGLGSRAATPLALIFHELATNSAKYGALSNGVGKVKINVVDDCDSDDNVCISWHEDMDGFTPPAQDEGEGFGSRLLRMAIEGQLSGQFTREYSDEGLRVELVIPRTSITQ</sequence>
<dbReference type="SUPFAM" id="SSF55785">
    <property type="entry name" value="PYP-like sensor domain (PAS domain)"/>
    <property type="match status" value="1"/>
</dbReference>
<evidence type="ECO:0000256" key="6">
    <source>
        <dbReference type="ARBA" id="ARBA00022630"/>
    </source>
</evidence>
<comment type="catalytic activity">
    <reaction evidence="1">
        <text>ATP + protein L-histidine = ADP + protein N-phospho-L-histidine.</text>
        <dbReference type="EC" id="2.7.13.3"/>
    </reaction>
</comment>
<evidence type="ECO:0000256" key="10">
    <source>
        <dbReference type="ARBA" id="ARBA00022777"/>
    </source>
</evidence>
<dbReference type="PANTHER" id="PTHR43102">
    <property type="entry name" value="SLR1143 PROTEIN"/>
    <property type="match status" value="1"/>
</dbReference>
<keyword evidence="16" id="KW-1185">Reference proteome</keyword>
<evidence type="ECO:0000256" key="5">
    <source>
        <dbReference type="ARBA" id="ARBA00022606"/>
    </source>
</evidence>
<dbReference type="SUPFAM" id="SSF55781">
    <property type="entry name" value="GAF domain-like"/>
    <property type="match status" value="1"/>
</dbReference>
<keyword evidence="7" id="KW-0288">FMN</keyword>
<keyword evidence="6" id="KW-0285">Flavoprotein</keyword>
<dbReference type="PANTHER" id="PTHR43102:SF2">
    <property type="entry name" value="GAF DOMAIN-CONTAINING PROTEIN"/>
    <property type="match status" value="1"/>
</dbReference>
<dbReference type="InterPro" id="IPR035965">
    <property type="entry name" value="PAS-like_dom_sf"/>
</dbReference>
<dbReference type="InterPro" id="IPR036890">
    <property type="entry name" value="HATPase_C_sf"/>
</dbReference>
<dbReference type="GO" id="GO:0005524">
    <property type="term" value="F:ATP binding"/>
    <property type="evidence" value="ECO:0007669"/>
    <property type="project" value="UniProtKB-KW"/>
</dbReference>
<dbReference type="EMBL" id="FOWZ01000001">
    <property type="protein sequence ID" value="SFO85337.1"/>
    <property type="molecule type" value="Genomic_DNA"/>
</dbReference>
<dbReference type="Proteomes" id="UP000199331">
    <property type="component" value="Unassembled WGS sequence"/>
</dbReference>
<dbReference type="GO" id="GO:0004673">
    <property type="term" value="F:protein histidine kinase activity"/>
    <property type="evidence" value="ECO:0007669"/>
    <property type="project" value="UniProtKB-EC"/>
</dbReference>
<dbReference type="GO" id="GO:0009881">
    <property type="term" value="F:photoreceptor activity"/>
    <property type="evidence" value="ECO:0007669"/>
    <property type="project" value="UniProtKB-KW"/>
</dbReference>
<evidence type="ECO:0000256" key="4">
    <source>
        <dbReference type="ARBA" id="ARBA00022553"/>
    </source>
</evidence>
<reference evidence="16" key="1">
    <citation type="submission" date="2016-10" db="EMBL/GenBank/DDBJ databases">
        <authorList>
            <person name="Varghese N."/>
            <person name="Submissions S."/>
        </authorList>
    </citation>
    <scope>NUCLEOTIDE SEQUENCE [LARGE SCALE GENOMIC DNA]</scope>
    <source>
        <strain evidence="16">CGMCC 1.7715</strain>
    </source>
</reference>
<evidence type="ECO:0000256" key="8">
    <source>
        <dbReference type="ARBA" id="ARBA00022679"/>
    </source>
</evidence>
<dbReference type="InterPro" id="IPR011102">
    <property type="entry name" value="Sig_transdc_His_kinase_HWE"/>
</dbReference>
<dbReference type="EC" id="2.7.13.3" evidence="2"/>
<name>A0A1I5KKD1_9SPHN</name>
<dbReference type="SMART" id="SM00911">
    <property type="entry name" value="HWE_HK"/>
    <property type="match status" value="1"/>
</dbReference>
<evidence type="ECO:0000313" key="15">
    <source>
        <dbReference type="EMBL" id="SFO85337.1"/>
    </source>
</evidence>
<organism evidence="15 16">
    <name type="scientific">Qipengyuania nanhaisediminis</name>
    <dbReference type="NCBI Taxonomy" id="604088"/>
    <lineage>
        <taxon>Bacteria</taxon>
        <taxon>Pseudomonadati</taxon>
        <taxon>Pseudomonadota</taxon>
        <taxon>Alphaproteobacteria</taxon>
        <taxon>Sphingomonadales</taxon>
        <taxon>Erythrobacteraceae</taxon>
        <taxon>Qipengyuania</taxon>
    </lineage>
</organism>
<evidence type="ECO:0000256" key="1">
    <source>
        <dbReference type="ARBA" id="ARBA00000085"/>
    </source>
</evidence>
<dbReference type="AlphaFoldDB" id="A0A1I5KKD1"/>
<evidence type="ECO:0000256" key="3">
    <source>
        <dbReference type="ARBA" id="ARBA00022543"/>
    </source>
</evidence>
<evidence type="ECO:0000256" key="12">
    <source>
        <dbReference type="ARBA" id="ARBA00022991"/>
    </source>
</evidence>
<evidence type="ECO:0000259" key="14">
    <source>
        <dbReference type="PROSITE" id="PS50113"/>
    </source>
</evidence>
<keyword evidence="4" id="KW-0597">Phosphoprotein</keyword>
<proteinExistence type="predicted"/>
<dbReference type="Pfam" id="PF08447">
    <property type="entry name" value="PAS_3"/>
    <property type="match status" value="1"/>
</dbReference>
<dbReference type="InterPro" id="IPR029016">
    <property type="entry name" value="GAF-like_dom_sf"/>
</dbReference>
<gene>
    <name evidence="15" type="ORF">SAMN04488060_0304</name>
</gene>
<dbReference type="NCBIfam" id="TIGR00229">
    <property type="entry name" value="sensory_box"/>
    <property type="match status" value="1"/>
</dbReference>
<keyword evidence="3" id="KW-0600">Photoreceptor protein</keyword>
<dbReference type="OrthoDB" id="136506at2"/>
<dbReference type="STRING" id="604088.SAMN04488060_0304"/>
<keyword evidence="9" id="KW-0547">Nucleotide-binding</keyword>
<protein>
    <recommendedName>
        <fullName evidence="2">histidine kinase</fullName>
        <ecNumber evidence="2">2.7.13.3</ecNumber>
    </recommendedName>
</protein>
<evidence type="ECO:0000256" key="11">
    <source>
        <dbReference type="ARBA" id="ARBA00022840"/>
    </source>
</evidence>
<dbReference type="Pfam" id="PF01590">
    <property type="entry name" value="GAF"/>
    <property type="match status" value="1"/>
</dbReference>
<keyword evidence="8" id="KW-0808">Transferase</keyword>
<dbReference type="InterPro" id="IPR003018">
    <property type="entry name" value="GAF"/>
</dbReference>
<evidence type="ECO:0000256" key="13">
    <source>
        <dbReference type="ARBA" id="ARBA00023170"/>
    </source>
</evidence>
<keyword evidence="11" id="KW-0067">ATP-binding</keyword>
<evidence type="ECO:0000313" key="16">
    <source>
        <dbReference type="Proteomes" id="UP000199331"/>
    </source>
</evidence>